<gene>
    <name evidence="3" type="ORF">OIU85_019186</name>
</gene>
<evidence type="ECO:0000313" key="4">
    <source>
        <dbReference type="Proteomes" id="UP001151529"/>
    </source>
</evidence>
<reference evidence="3" key="2">
    <citation type="journal article" date="2023" name="Int. J. Mol. Sci.">
        <title>De Novo Assembly and Annotation of 11 Diverse Shrub Willow (Salix) Genomes Reveals Novel Gene Organization in Sex-Linked Regions.</title>
        <authorList>
            <person name="Hyden B."/>
            <person name="Feng K."/>
            <person name="Yates T.B."/>
            <person name="Jawdy S."/>
            <person name="Cereghino C."/>
            <person name="Smart L.B."/>
            <person name="Muchero W."/>
        </authorList>
    </citation>
    <scope>NUCLEOTIDE SEQUENCE [LARGE SCALE GENOMIC DNA]</scope>
    <source>
        <tissue evidence="3">Shoot tip</tissue>
    </source>
</reference>
<name>A0A9Q0UW03_SALVM</name>
<reference evidence="3" key="1">
    <citation type="submission" date="2022-11" db="EMBL/GenBank/DDBJ databases">
        <authorList>
            <person name="Hyden B.L."/>
            <person name="Feng K."/>
            <person name="Yates T."/>
            <person name="Jawdy S."/>
            <person name="Smart L.B."/>
            <person name="Muchero W."/>
        </authorList>
    </citation>
    <scope>NUCLEOTIDE SEQUENCE</scope>
    <source>
        <tissue evidence="3">Shoot tip</tissue>
    </source>
</reference>
<keyword evidence="4" id="KW-1185">Reference proteome</keyword>
<feature type="region of interest" description="Disordered" evidence="1">
    <location>
        <begin position="87"/>
        <end position="139"/>
    </location>
</feature>
<keyword evidence="2" id="KW-0472">Membrane</keyword>
<sequence length="215" mass="23772">MQSNIQEHQEISQASEICSNITDTLSTATATTTTTTTTITEIREDEATSRKRVNRSPAKVHRKRPYNGDRERVLRYPAKTTGQVIRTAAGQPSVGSRGGRSDFGRSPATRTAAIGVGRGRAGTKPGKVTGKGRWQVSGEEEHGGFGKRLRFRGSSRRGTSLSRTLLSPWNASSFFRSISLFIFSFYILHVSLCMYIKQQTVTLCPFHSDPFRSLL</sequence>
<proteinExistence type="predicted"/>
<feature type="transmembrane region" description="Helical" evidence="2">
    <location>
        <begin position="174"/>
        <end position="196"/>
    </location>
</feature>
<accession>A0A9Q0UW03</accession>
<keyword evidence="2" id="KW-1133">Transmembrane helix</keyword>
<evidence type="ECO:0000256" key="1">
    <source>
        <dbReference type="SAM" id="MobiDB-lite"/>
    </source>
</evidence>
<keyword evidence="2" id="KW-0812">Transmembrane</keyword>
<comment type="caution">
    <text evidence="3">The sequence shown here is derived from an EMBL/GenBank/DDBJ whole genome shotgun (WGS) entry which is preliminary data.</text>
</comment>
<organism evidence="3 4">
    <name type="scientific">Salix viminalis</name>
    <name type="common">Common osier</name>
    <name type="synonym">Basket willow</name>
    <dbReference type="NCBI Taxonomy" id="40686"/>
    <lineage>
        <taxon>Eukaryota</taxon>
        <taxon>Viridiplantae</taxon>
        <taxon>Streptophyta</taxon>
        <taxon>Embryophyta</taxon>
        <taxon>Tracheophyta</taxon>
        <taxon>Spermatophyta</taxon>
        <taxon>Magnoliopsida</taxon>
        <taxon>eudicotyledons</taxon>
        <taxon>Gunneridae</taxon>
        <taxon>Pentapetalae</taxon>
        <taxon>rosids</taxon>
        <taxon>fabids</taxon>
        <taxon>Malpighiales</taxon>
        <taxon>Salicaceae</taxon>
        <taxon>Saliceae</taxon>
        <taxon>Salix</taxon>
    </lineage>
</organism>
<feature type="region of interest" description="Disordered" evidence="1">
    <location>
        <begin position="43"/>
        <end position="74"/>
    </location>
</feature>
<dbReference type="Proteomes" id="UP001151529">
    <property type="component" value="Chromosome 5"/>
</dbReference>
<protein>
    <submittedName>
        <fullName evidence="3">Uncharacterized protein</fullName>
    </submittedName>
</protein>
<evidence type="ECO:0000256" key="2">
    <source>
        <dbReference type="SAM" id="Phobius"/>
    </source>
</evidence>
<dbReference type="AlphaFoldDB" id="A0A9Q0UW03"/>
<dbReference type="OrthoDB" id="1922230at2759"/>
<feature type="compositionally biased region" description="Basic residues" evidence="1">
    <location>
        <begin position="50"/>
        <end position="65"/>
    </location>
</feature>
<dbReference type="EMBL" id="JAPFFL010000003">
    <property type="protein sequence ID" value="KAJ6737091.1"/>
    <property type="molecule type" value="Genomic_DNA"/>
</dbReference>
<evidence type="ECO:0000313" key="3">
    <source>
        <dbReference type="EMBL" id="KAJ6737091.1"/>
    </source>
</evidence>